<name>A0A0G1EMH5_9BACT</name>
<dbReference type="AlphaFoldDB" id="A0A0G1EMH5"/>
<dbReference type="Proteomes" id="UP000033907">
    <property type="component" value="Unassembled WGS sequence"/>
</dbReference>
<evidence type="ECO:0000256" key="1">
    <source>
        <dbReference type="SAM" id="MobiDB-lite"/>
    </source>
</evidence>
<comment type="caution">
    <text evidence="2">The sequence shown here is derived from an EMBL/GenBank/DDBJ whole genome shotgun (WGS) entry which is preliminary data.</text>
</comment>
<reference evidence="2 3" key="1">
    <citation type="journal article" date="2015" name="Nature">
        <title>rRNA introns, odd ribosomes, and small enigmatic genomes across a large radiation of phyla.</title>
        <authorList>
            <person name="Brown C.T."/>
            <person name="Hug L.A."/>
            <person name="Thomas B.C."/>
            <person name="Sharon I."/>
            <person name="Castelle C.J."/>
            <person name="Singh A."/>
            <person name="Wilkins M.J."/>
            <person name="Williams K.H."/>
            <person name="Banfield J.F."/>
        </authorList>
    </citation>
    <scope>NUCLEOTIDE SEQUENCE [LARGE SCALE GENOMIC DNA]</scope>
</reference>
<evidence type="ECO:0000313" key="3">
    <source>
        <dbReference type="Proteomes" id="UP000033907"/>
    </source>
</evidence>
<dbReference type="EMBL" id="LCGH01000009">
    <property type="protein sequence ID" value="KKT11008.1"/>
    <property type="molecule type" value="Genomic_DNA"/>
</dbReference>
<sequence length="62" mass="7317">MKVIIKPSSRKDGDKWIPEGMASFPNGPDLTERKEWCEDAKFDTKEEADQYFMRACEKKYKI</sequence>
<feature type="region of interest" description="Disordered" evidence="1">
    <location>
        <begin position="1"/>
        <end position="24"/>
    </location>
</feature>
<organism evidence="2 3">
    <name type="scientific">Candidatus Nomurabacteria bacterium GW2011_GWF2_43_24</name>
    <dbReference type="NCBI Taxonomy" id="1618778"/>
    <lineage>
        <taxon>Bacteria</taxon>
        <taxon>Candidatus Nomuraibacteriota</taxon>
    </lineage>
</organism>
<gene>
    <name evidence="2" type="ORF">UV91_C0009G0015</name>
</gene>
<evidence type="ECO:0000313" key="2">
    <source>
        <dbReference type="EMBL" id="KKT11008.1"/>
    </source>
</evidence>
<proteinExistence type="predicted"/>
<accession>A0A0G1EMH5</accession>
<protein>
    <submittedName>
        <fullName evidence="2">Uncharacterized protein</fullName>
    </submittedName>
</protein>